<sequence>MSSRKLGIPSHFLPHTGHPHRLTHGGTERSPIPICAAKSVSSSPFQKYHRQLRFLSGPSYSLLDNTSMSQARSMALQTMKSLDYLRKVCSGTNGSRSYRSFSFVEVLSFVKSFSTLNSVATDESFDFQNPNGFSRKTSSGYGEDLSFRESNSEFKENRNGVNRESSTGVPRNPSLVYGQSYNSGSLGNEFKSNPDGNGVNYNKNYQDTNLQHGSNRLYEESRNMQGSRMNNGMYQETRGYYNNGENGVFGQSPYNINSQNTRNFEQVAGEGSGQHSDEQSVRVNRFYNGNASSNPQNSSDLRNNSSGMNHQIQNEKPDESSEDGRLNGTIDEFDAFCKEKKLKEAVEVLGLLEQRNVSVDVSRYLFLMNECGEAQALEEAKYVHEHLSRSVSHLDVCVCNKIMEMYAKCGSMEDAYAVFNKMGQRNLTSWDTMITWLAKNGHGEDAIEMFTEFKKIGLKPDNQMFFGVFTACSVVGDMKEGMLHFESMIKNYNIEPSTYHYSSVVDMLGSAGYLTEALEFIEKMPIEPGVEIWEIMMNHSRVHGDTELGDRCAELVDLLDPTRLDEQSKAGLIPIKSSDIAKEREKKRYNPLEVKTKVYEYRAGDTSHPEHEKLYSQLRCLKQPMKEVGYVPETKFVLHDIDQESKEEALLSHSERLALSQALMTSPARSPIRIIKNLRVCGDCHNALKIISKLVGRLIVARDAKRFHHFENGVCSCGDYW</sequence>
<evidence type="ECO:0000313" key="1">
    <source>
        <dbReference type="EMBL" id="KAI3680539.1"/>
    </source>
</evidence>
<organism evidence="1 2">
    <name type="scientific">Arctium lappa</name>
    <name type="common">Greater burdock</name>
    <name type="synonym">Lappa major</name>
    <dbReference type="NCBI Taxonomy" id="4217"/>
    <lineage>
        <taxon>Eukaryota</taxon>
        <taxon>Viridiplantae</taxon>
        <taxon>Streptophyta</taxon>
        <taxon>Embryophyta</taxon>
        <taxon>Tracheophyta</taxon>
        <taxon>Spermatophyta</taxon>
        <taxon>Magnoliopsida</taxon>
        <taxon>eudicotyledons</taxon>
        <taxon>Gunneridae</taxon>
        <taxon>Pentapetalae</taxon>
        <taxon>asterids</taxon>
        <taxon>campanulids</taxon>
        <taxon>Asterales</taxon>
        <taxon>Asteraceae</taxon>
        <taxon>Carduoideae</taxon>
        <taxon>Cardueae</taxon>
        <taxon>Arctiinae</taxon>
        <taxon>Arctium</taxon>
    </lineage>
</organism>
<reference evidence="2" key="1">
    <citation type="journal article" date="2022" name="Mol. Ecol. Resour.">
        <title>The genomes of chicory, endive, great burdock and yacon provide insights into Asteraceae palaeo-polyploidization history and plant inulin production.</title>
        <authorList>
            <person name="Fan W."/>
            <person name="Wang S."/>
            <person name="Wang H."/>
            <person name="Wang A."/>
            <person name="Jiang F."/>
            <person name="Liu H."/>
            <person name="Zhao H."/>
            <person name="Xu D."/>
            <person name="Zhang Y."/>
        </authorList>
    </citation>
    <scope>NUCLEOTIDE SEQUENCE [LARGE SCALE GENOMIC DNA]</scope>
    <source>
        <strain evidence="2">cv. Niubang</strain>
    </source>
</reference>
<reference evidence="1 2" key="2">
    <citation type="journal article" date="2022" name="Mol. Ecol. Resour.">
        <title>The genomes of chicory, endive, great burdock and yacon provide insights into Asteraceae paleo-polyploidization history and plant inulin production.</title>
        <authorList>
            <person name="Fan W."/>
            <person name="Wang S."/>
            <person name="Wang H."/>
            <person name="Wang A."/>
            <person name="Jiang F."/>
            <person name="Liu H."/>
            <person name="Zhao H."/>
            <person name="Xu D."/>
            <person name="Zhang Y."/>
        </authorList>
    </citation>
    <scope>NUCLEOTIDE SEQUENCE [LARGE SCALE GENOMIC DNA]</scope>
    <source>
        <strain evidence="2">cv. Niubang</strain>
    </source>
</reference>
<name>A0ACB8Y672_ARCLA</name>
<accession>A0ACB8Y672</accession>
<dbReference type="Proteomes" id="UP001055879">
    <property type="component" value="Linkage Group LG13"/>
</dbReference>
<keyword evidence="2" id="KW-1185">Reference proteome</keyword>
<gene>
    <name evidence="1" type="ORF">L6452_35311</name>
</gene>
<protein>
    <submittedName>
        <fullName evidence="1">Uncharacterized protein</fullName>
    </submittedName>
</protein>
<proteinExistence type="predicted"/>
<comment type="caution">
    <text evidence="1">The sequence shown here is derived from an EMBL/GenBank/DDBJ whole genome shotgun (WGS) entry which is preliminary data.</text>
</comment>
<dbReference type="EMBL" id="CM042059">
    <property type="protein sequence ID" value="KAI3680539.1"/>
    <property type="molecule type" value="Genomic_DNA"/>
</dbReference>
<evidence type="ECO:0000313" key="2">
    <source>
        <dbReference type="Proteomes" id="UP001055879"/>
    </source>
</evidence>